<keyword evidence="2" id="KW-0472">Membrane</keyword>
<gene>
    <name evidence="4" type="ORF">RMAR0315_LOCUS10240</name>
</gene>
<reference evidence="4" key="1">
    <citation type="submission" date="2021-01" db="EMBL/GenBank/DDBJ databases">
        <authorList>
            <person name="Corre E."/>
            <person name="Pelletier E."/>
            <person name="Niang G."/>
            <person name="Scheremetjew M."/>
            <person name="Finn R."/>
            <person name="Kale V."/>
            <person name="Holt S."/>
            <person name="Cochrane G."/>
            <person name="Meng A."/>
            <person name="Brown T."/>
            <person name="Cohen L."/>
        </authorList>
    </citation>
    <scope>NUCLEOTIDE SEQUENCE</scope>
    <source>
        <strain evidence="4">UTEX LB 2760</strain>
    </source>
</reference>
<evidence type="ECO:0000256" key="1">
    <source>
        <dbReference type="SAM" id="MobiDB-lite"/>
    </source>
</evidence>
<sequence>MRAFVGFWGICLVLIGVSGAALDVVVRQESPSESASPTPTEFPIDCGMTMQAPEIPEVSVGVAFETQFKGEVSTCDAYDSGIDAAVKGVLVTNSGLSQWTTVISRQTESDGLELGYVGIASALQVQNFVPGSTFANYLGSAEWVNDLNDAGVNVTSADTSDIVLEAGEPAPVSAGVIAGSIIGGILLLVIIGLNMMWYWRNREERKAREEDEKIQQLYEDPQEDSSSGSLNAHTPPDIEDEEFED</sequence>
<dbReference type="EMBL" id="HBEK01018703">
    <property type="protein sequence ID" value="CAD8400247.1"/>
    <property type="molecule type" value="Transcribed_RNA"/>
</dbReference>
<feature type="signal peptide" evidence="3">
    <location>
        <begin position="1"/>
        <end position="19"/>
    </location>
</feature>
<keyword evidence="3" id="KW-0732">Signal</keyword>
<dbReference type="AlphaFoldDB" id="A0A7S0BQB8"/>
<proteinExistence type="predicted"/>
<organism evidence="4">
    <name type="scientific">Rhodosorus marinus</name>
    <dbReference type="NCBI Taxonomy" id="101924"/>
    <lineage>
        <taxon>Eukaryota</taxon>
        <taxon>Rhodophyta</taxon>
        <taxon>Stylonematophyceae</taxon>
        <taxon>Stylonematales</taxon>
        <taxon>Stylonemataceae</taxon>
        <taxon>Rhodosorus</taxon>
    </lineage>
</organism>
<keyword evidence="2" id="KW-1133">Transmembrane helix</keyword>
<evidence type="ECO:0000256" key="3">
    <source>
        <dbReference type="SAM" id="SignalP"/>
    </source>
</evidence>
<protein>
    <submittedName>
        <fullName evidence="4">Uncharacterized protein</fullName>
    </submittedName>
</protein>
<keyword evidence="2" id="KW-0812">Transmembrane</keyword>
<name>A0A7S0BQB8_9RHOD</name>
<evidence type="ECO:0000256" key="2">
    <source>
        <dbReference type="SAM" id="Phobius"/>
    </source>
</evidence>
<feature type="transmembrane region" description="Helical" evidence="2">
    <location>
        <begin position="176"/>
        <end position="199"/>
    </location>
</feature>
<accession>A0A7S0BQB8</accession>
<feature type="region of interest" description="Disordered" evidence="1">
    <location>
        <begin position="209"/>
        <end position="245"/>
    </location>
</feature>
<evidence type="ECO:0000313" key="4">
    <source>
        <dbReference type="EMBL" id="CAD8400247.1"/>
    </source>
</evidence>
<feature type="chain" id="PRO_5030649382" evidence="3">
    <location>
        <begin position="20"/>
        <end position="245"/>
    </location>
</feature>